<dbReference type="RefSeq" id="XP_019890755.1">
    <property type="nucleotide sequence ID" value="XM_020035196.2"/>
</dbReference>
<dbReference type="VEuPathDB" id="VectorBase:MDOMA2_007653"/>
<feature type="region of interest" description="Disordered" evidence="1">
    <location>
        <begin position="321"/>
        <end position="342"/>
    </location>
</feature>
<dbReference type="OrthoDB" id="8069211at2759"/>
<dbReference type="Proteomes" id="UP001652621">
    <property type="component" value="Unplaced"/>
</dbReference>
<accession>A0A9J7IF94</accession>
<dbReference type="GeneID" id="109611858"/>
<organism evidence="2 3">
    <name type="scientific">Musca domestica</name>
    <name type="common">House fly</name>
    <dbReference type="NCBI Taxonomy" id="7370"/>
    <lineage>
        <taxon>Eukaryota</taxon>
        <taxon>Metazoa</taxon>
        <taxon>Ecdysozoa</taxon>
        <taxon>Arthropoda</taxon>
        <taxon>Hexapoda</taxon>
        <taxon>Insecta</taxon>
        <taxon>Pterygota</taxon>
        <taxon>Neoptera</taxon>
        <taxon>Endopterygota</taxon>
        <taxon>Diptera</taxon>
        <taxon>Brachycera</taxon>
        <taxon>Muscomorpha</taxon>
        <taxon>Muscoidea</taxon>
        <taxon>Muscidae</taxon>
        <taxon>Musca</taxon>
    </lineage>
</organism>
<keyword evidence="2" id="KW-1185">Reference proteome</keyword>
<evidence type="ECO:0000313" key="2">
    <source>
        <dbReference type="Proteomes" id="UP001652621"/>
    </source>
</evidence>
<sequence length="449" mass="51040">MNPNFKSKPILHKLNGDITDRREMTTSNLNQFVKRKINIDPQLLSKNTNQIVSTCIKKLYEQIPEQYRHGLQQIKAASARMENKAPIRMFKEETERELQQQKAKRLSSSSKKYMASNVDESHLLHSIMKVSRKRLLTNQTPEGSKKLLKPPTYKIYQQRRFGSSASSSSSRSVFRRQEPATPVGHNKSGLSSHALRQLKKSFTMIHGGGGVAAKKSNTTINPKVFASLVQPSKKKSCHMFKGLSTRTKPLQMESNVENNLMAIEEILGKRMNPSKKNPIGKPLKPSMVWDYPPTPQLSHCRNEQNFANRVLQQQFKQLQQALQEKLSSNEQPEHTPPLPCQLPCRESLKRQRYTNPVVIKRETVRTNSISPNQRQVYVKCKPLSELQRPQIPELWSRNNANARSFNANGKENVFHVHGLPAMVGNAATGSSIGQRNQNNRYAKLAANVH</sequence>
<proteinExistence type="predicted"/>
<dbReference type="AlphaFoldDB" id="A0A9J7IF94"/>
<gene>
    <name evidence="3" type="primary">LOC109611858</name>
</gene>
<feature type="compositionally biased region" description="Low complexity" evidence="1">
    <location>
        <begin position="159"/>
        <end position="172"/>
    </location>
</feature>
<feature type="region of interest" description="Disordered" evidence="1">
    <location>
        <begin position="158"/>
        <end position="192"/>
    </location>
</feature>
<evidence type="ECO:0000313" key="3">
    <source>
        <dbReference type="RefSeq" id="XP_019890755.1"/>
    </source>
</evidence>
<protein>
    <submittedName>
        <fullName evidence="3">Uncharacterized protein LOC109611858</fullName>
    </submittedName>
</protein>
<evidence type="ECO:0000256" key="1">
    <source>
        <dbReference type="SAM" id="MobiDB-lite"/>
    </source>
</evidence>
<name>A0A9J7IF94_MUSDO</name>
<dbReference type="KEGG" id="mde:109611858"/>
<reference evidence="3" key="1">
    <citation type="submission" date="2025-08" db="UniProtKB">
        <authorList>
            <consortium name="RefSeq"/>
        </authorList>
    </citation>
    <scope>IDENTIFICATION</scope>
    <source>
        <strain evidence="3">Aabys</strain>
        <tissue evidence="3">Whole body</tissue>
    </source>
</reference>